<reference evidence="1" key="1">
    <citation type="submission" date="2021-02" db="EMBL/GenBank/DDBJ databases">
        <authorList>
            <person name="Nowell W R."/>
        </authorList>
    </citation>
    <scope>NUCLEOTIDE SEQUENCE</scope>
</reference>
<gene>
    <name evidence="1" type="ORF">GIL414_LOCUS60235</name>
</gene>
<sequence length="41" mass="4269">MDHVPGCGARINVTGAGLPVESNECDGVDVAIETKIDKKKT</sequence>
<comment type="caution">
    <text evidence="1">The sequence shown here is derived from an EMBL/GenBank/DDBJ whole genome shotgun (WGS) entry which is preliminary data.</text>
</comment>
<evidence type="ECO:0000313" key="2">
    <source>
        <dbReference type="Proteomes" id="UP000681720"/>
    </source>
</evidence>
<proteinExistence type="predicted"/>
<dbReference type="EMBL" id="CAJOBJ010231539">
    <property type="protein sequence ID" value="CAF5055886.1"/>
    <property type="molecule type" value="Genomic_DNA"/>
</dbReference>
<evidence type="ECO:0000313" key="1">
    <source>
        <dbReference type="EMBL" id="CAF5055886.1"/>
    </source>
</evidence>
<name>A0A8S3EJI9_9BILA</name>
<dbReference type="Proteomes" id="UP000681720">
    <property type="component" value="Unassembled WGS sequence"/>
</dbReference>
<dbReference type="AlphaFoldDB" id="A0A8S3EJI9"/>
<accession>A0A8S3EJI9</accession>
<protein>
    <submittedName>
        <fullName evidence="1">Uncharacterized protein</fullName>
    </submittedName>
</protein>
<organism evidence="1 2">
    <name type="scientific">Rotaria magnacalcarata</name>
    <dbReference type="NCBI Taxonomy" id="392030"/>
    <lineage>
        <taxon>Eukaryota</taxon>
        <taxon>Metazoa</taxon>
        <taxon>Spiralia</taxon>
        <taxon>Gnathifera</taxon>
        <taxon>Rotifera</taxon>
        <taxon>Eurotatoria</taxon>
        <taxon>Bdelloidea</taxon>
        <taxon>Philodinida</taxon>
        <taxon>Philodinidae</taxon>
        <taxon>Rotaria</taxon>
    </lineage>
</organism>